<protein>
    <recommendedName>
        <fullName evidence="4">Peptidoglycan-binding protein</fullName>
    </recommendedName>
</protein>
<accession>A0A8J3LJ53</accession>
<reference evidence="2" key="1">
    <citation type="submission" date="2021-01" db="EMBL/GenBank/DDBJ databases">
        <title>Whole genome shotgun sequence of Planosporangium flavigriseum NBRC 105377.</title>
        <authorList>
            <person name="Komaki H."/>
            <person name="Tamura T."/>
        </authorList>
    </citation>
    <scope>NUCLEOTIDE SEQUENCE</scope>
    <source>
        <strain evidence="2">NBRC 105377</strain>
    </source>
</reference>
<feature type="compositionally biased region" description="Low complexity" evidence="1">
    <location>
        <begin position="106"/>
        <end position="136"/>
    </location>
</feature>
<dbReference type="AlphaFoldDB" id="A0A8J3LJ53"/>
<dbReference type="RefSeq" id="WP_168076022.1">
    <property type="nucleotide sequence ID" value="NZ_BAAAQJ010000022.1"/>
</dbReference>
<dbReference type="EMBL" id="BONU01000001">
    <property type="protein sequence ID" value="GIG71608.1"/>
    <property type="molecule type" value="Genomic_DNA"/>
</dbReference>
<gene>
    <name evidence="2" type="ORF">Pfl04_00120</name>
</gene>
<feature type="region of interest" description="Disordered" evidence="1">
    <location>
        <begin position="104"/>
        <end position="136"/>
    </location>
</feature>
<dbReference type="Proteomes" id="UP000653674">
    <property type="component" value="Unassembled WGS sequence"/>
</dbReference>
<evidence type="ECO:0008006" key="4">
    <source>
        <dbReference type="Google" id="ProtNLM"/>
    </source>
</evidence>
<comment type="caution">
    <text evidence="2">The sequence shown here is derived from an EMBL/GenBank/DDBJ whole genome shotgun (WGS) entry which is preliminary data.</text>
</comment>
<evidence type="ECO:0000313" key="3">
    <source>
        <dbReference type="Proteomes" id="UP000653674"/>
    </source>
</evidence>
<evidence type="ECO:0000313" key="2">
    <source>
        <dbReference type="EMBL" id="GIG71608.1"/>
    </source>
</evidence>
<name>A0A8J3LJ53_9ACTN</name>
<proteinExistence type="predicted"/>
<organism evidence="2 3">
    <name type="scientific">Planosporangium flavigriseum</name>
    <dbReference type="NCBI Taxonomy" id="373681"/>
    <lineage>
        <taxon>Bacteria</taxon>
        <taxon>Bacillati</taxon>
        <taxon>Actinomycetota</taxon>
        <taxon>Actinomycetes</taxon>
        <taxon>Micromonosporales</taxon>
        <taxon>Micromonosporaceae</taxon>
        <taxon>Planosporangium</taxon>
    </lineage>
</organism>
<sequence>MSEHEPTPLSPDEIAAEAATPLPPKEVMSILDLNADLDLALHAAAPIDLAVAANANVAAPINAAVGANVLSLDSKVGSLADQAVSINQGISGDAIAHAPQDSTIDQAQPAADQPGAAAPADPAAAPAPAAPAAGVGAVPTDPAQMLDGDLLNVNVNAALDAKLAAPINGAVAANANVAAPIDASVGANVASIGSEATSVANQTAIIDQHLDGVTAEATADQKSSITQ</sequence>
<evidence type="ECO:0000256" key="1">
    <source>
        <dbReference type="SAM" id="MobiDB-lite"/>
    </source>
</evidence>
<keyword evidence="3" id="KW-1185">Reference proteome</keyword>